<evidence type="ECO:0000256" key="1">
    <source>
        <dbReference type="SAM" id="MobiDB-lite"/>
    </source>
</evidence>
<evidence type="ECO:0000313" key="3">
    <source>
        <dbReference type="Proteomes" id="UP000658656"/>
    </source>
</evidence>
<sequence>MLPRSDHVRGFARPRAALPEEASGASASTCATVHRDPTPVSLLTAARQASLAGGTDSPAHLATSHNGGRRGLRDPEPGPQ</sequence>
<feature type="region of interest" description="Disordered" evidence="1">
    <location>
        <begin position="48"/>
        <end position="80"/>
    </location>
</feature>
<dbReference type="AlphaFoldDB" id="A0A8H9IXL2"/>
<gene>
    <name evidence="2" type="ORF">GCM10017566_28800</name>
</gene>
<dbReference type="Proteomes" id="UP000658656">
    <property type="component" value="Unassembled WGS sequence"/>
</dbReference>
<proteinExistence type="predicted"/>
<reference evidence="2" key="2">
    <citation type="submission" date="2020-09" db="EMBL/GenBank/DDBJ databases">
        <authorList>
            <person name="Sun Q."/>
            <person name="Zhou Y."/>
        </authorList>
    </citation>
    <scope>NUCLEOTIDE SEQUENCE</scope>
    <source>
        <strain evidence="2">CGMCC 4.7679</strain>
    </source>
</reference>
<feature type="compositionally biased region" description="Basic and acidic residues" evidence="1">
    <location>
        <begin position="71"/>
        <end position="80"/>
    </location>
</feature>
<evidence type="ECO:0000313" key="2">
    <source>
        <dbReference type="EMBL" id="GHF53629.1"/>
    </source>
</evidence>
<accession>A0A8H9IXL2</accession>
<dbReference type="EMBL" id="BNAV01000003">
    <property type="protein sequence ID" value="GHF53629.1"/>
    <property type="molecule type" value="Genomic_DNA"/>
</dbReference>
<comment type="caution">
    <text evidence="2">The sequence shown here is derived from an EMBL/GenBank/DDBJ whole genome shotgun (WGS) entry which is preliminary data.</text>
</comment>
<feature type="region of interest" description="Disordered" evidence="1">
    <location>
        <begin position="1"/>
        <end position="32"/>
    </location>
</feature>
<keyword evidence="3" id="KW-1185">Reference proteome</keyword>
<name>A0A8H9IXL2_9PSEU</name>
<organism evidence="2 3">
    <name type="scientific">Amycolatopsis bartoniae</name>
    <dbReference type="NCBI Taxonomy" id="941986"/>
    <lineage>
        <taxon>Bacteria</taxon>
        <taxon>Bacillati</taxon>
        <taxon>Actinomycetota</taxon>
        <taxon>Actinomycetes</taxon>
        <taxon>Pseudonocardiales</taxon>
        <taxon>Pseudonocardiaceae</taxon>
        <taxon>Amycolatopsis</taxon>
    </lineage>
</organism>
<protein>
    <submittedName>
        <fullName evidence="2">Uncharacterized protein</fullName>
    </submittedName>
</protein>
<reference evidence="2" key="1">
    <citation type="journal article" date="2014" name="Int. J. Syst. Evol. Microbiol.">
        <title>Complete genome sequence of Corynebacterium casei LMG S-19264T (=DSM 44701T), isolated from a smear-ripened cheese.</title>
        <authorList>
            <consortium name="US DOE Joint Genome Institute (JGI-PGF)"/>
            <person name="Walter F."/>
            <person name="Albersmeier A."/>
            <person name="Kalinowski J."/>
            <person name="Ruckert C."/>
        </authorList>
    </citation>
    <scope>NUCLEOTIDE SEQUENCE</scope>
    <source>
        <strain evidence="2">CGMCC 4.7679</strain>
    </source>
</reference>